<evidence type="ECO:0000256" key="2">
    <source>
        <dbReference type="ARBA" id="ARBA00023002"/>
    </source>
</evidence>
<geneLocation type="plasmid" evidence="5 6">
    <name>unnamed7</name>
</geneLocation>
<accession>A0A2U9SBV6</accession>
<sequence length="265" mass="30395">MTDHATANAAPMSREEFRAALYAIGERQYHDLHPFHQLLHGGGLKKGQIQAWALNRFYYQVSIPRKDLTIMSRMDDPALRRAWLQRVLDHDGLTQTGELDETKVGGIERWLRLTDGLGLDRDYVKSLEGILPATRFAVDAYVNFVRDHSLLEAVASSLTELFAPSIHRERIAGFERNYAFANDSTLSYFRKRLDEAPRDVEFGLEYVLANAHTAEQQRQCLRALRFKTELLWAQLDALHHAYVTPNLIPPGAFVPEDMEPTRYSR</sequence>
<dbReference type="RefSeq" id="WP_111069050.1">
    <property type="nucleotide sequence ID" value="NZ_CP029831.1"/>
</dbReference>
<dbReference type="Pfam" id="PF03070">
    <property type="entry name" value="TENA_THI-4"/>
    <property type="match status" value="1"/>
</dbReference>
<dbReference type="OrthoDB" id="9800756at2"/>
<keyword evidence="1 3" id="KW-0884">PQQ biosynthesis</keyword>
<name>A0A2U9SBV6_9PROT</name>
<gene>
    <name evidence="3" type="primary">pqqC</name>
    <name evidence="5" type="ORF">DM194_18575</name>
</gene>
<comment type="catalytic activity">
    <reaction evidence="3">
        <text>6-(2-amino-2-carboxyethyl)-7,8-dioxo-1,2,3,4,7,8-hexahydroquinoline-2,4-dicarboxylate + 3 O2 = pyrroloquinoline quinone + 2 H2O2 + 2 H2O + H(+)</text>
        <dbReference type="Rhea" id="RHEA:10692"/>
        <dbReference type="ChEBI" id="CHEBI:15377"/>
        <dbReference type="ChEBI" id="CHEBI:15378"/>
        <dbReference type="ChEBI" id="CHEBI:15379"/>
        <dbReference type="ChEBI" id="CHEBI:16240"/>
        <dbReference type="ChEBI" id="CHEBI:58442"/>
        <dbReference type="ChEBI" id="CHEBI:58778"/>
        <dbReference type="EC" id="1.3.3.11"/>
    </reaction>
</comment>
<dbReference type="UniPathway" id="UPA00539"/>
<dbReference type="PANTHER" id="PTHR40279:SF3">
    <property type="entry name" value="4-AMINOBENZOATE SYNTHASE"/>
    <property type="match status" value="1"/>
</dbReference>
<evidence type="ECO:0000313" key="5">
    <source>
        <dbReference type="EMBL" id="AWU96307.1"/>
    </source>
</evidence>
<comment type="pathway">
    <text evidence="3">Cofactor biosynthesis; pyrroloquinoline quinone biosynthesis.</text>
</comment>
<organism evidence="5 6">
    <name type="scientific">Azospirillum ramasamyi</name>
    <dbReference type="NCBI Taxonomy" id="682998"/>
    <lineage>
        <taxon>Bacteria</taxon>
        <taxon>Pseudomonadati</taxon>
        <taxon>Pseudomonadota</taxon>
        <taxon>Alphaproteobacteria</taxon>
        <taxon>Rhodospirillales</taxon>
        <taxon>Azospirillaceae</taxon>
        <taxon>Azospirillum</taxon>
    </lineage>
</organism>
<protein>
    <recommendedName>
        <fullName evidence="3">Pyrroloquinoline-quinone synthase</fullName>
        <ecNumber evidence="3">1.3.3.11</ecNumber>
    </recommendedName>
    <alternativeName>
        <fullName evidence="3">Coenzyme PQQ synthesis protein C</fullName>
    </alternativeName>
    <alternativeName>
        <fullName evidence="3">Pyrroloquinoline quinone biosynthesis protein C</fullName>
    </alternativeName>
</protein>
<reference evidence="5 6" key="1">
    <citation type="submission" date="2018-06" db="EMBL/GenBank/DDBJ databases">
        <title>Complete genome sequencing of Azospirillum sp. M2T2B2.</title>
        <authorList>
            <person name="Heo J."/>
            <person name="Kim S.-J."/>
            <person name="Kwon S.-W."/>
            <person name="Anandham R."/>
        </authorList>
    </citation>
    <scope>NUCLEOTIDE SEQUENCE [LARGE SCALE GENOMIC DNA]</scope>
    <source>
        <strain evidence="5 6">M2T2B2</strain>
        <plasmid evidence="5 6">unnamed7</plasmid>
    </source>
</reference>
<keyword evidence="6" id="KW-1185">Reference proteome</keyword>
<dbReference type="SUPFAM" id="SSF48613">
    <property type="entry name" value="Heme oxygenase-like"/>
    <property type="match status" value="1"/>
</dbReference>
<dbReference type="InterPro" id="IPR039068">
    <property type="entry name" value="PqqC-like"/>
</dbReference>
<dbReference type="InterPro" id="IPR011845">
    <property type="entry name" value="PqqC"/>
</dbReference>
<dbReference type="KEGG" id="azm:DM194_18575"/>
<dbReference type="EC" id="1.3.3.11" evidence="3"/>
<dbReference type="InterPro" id="IPR016084">
    <property type="entry name" value="Haem_Oase-like_multi-hlx"/>
</dbReference>
<dbReference type="Proteomes" id="UP000249605">
    <property type="component" value="Plasmid unnamed7"/>
</dbReference>
<dbReference type="GO" id="GO:0033732">
    <property type="term" value="F:pyrroloquinoline-quinone synthase activity"/>
    <property type="evidence" value="ECO:0007669"/>
    <property type="project" value="UniProtKB-EC"/>
</dbReference>
<comment type="function">
    <text evidence="3">Ring cyclization and eight-electron oxidation of 3a-(2-amino-2-carboxyethyl)-4,5-dioxo-4,5,6,7,8,9-hexahydroquinoline-7,9-dicarboxylic-acid to PQQ.</text>
</comment>
<proteinExistence type="inferred from homology"/>
<dbReference type="Gene3D" id="1.20.910.10">
    <property type="entry name" value="Heme oxygenase-like"/>
    <property type="match status" value="1"/>
</dbReference>
<dbReference type="GO" id="GO:0018189">
    <property type="term" value="P:pyrroloquinoline quinone biosynthetic process"/>
    <property type="evidence" value="ECO:0007669"/>
    <property type="project" value="UniProtKB-UniRule"/>
</dbReference>
<dbReference type="InterPro" id="IPR004305">
    <property type="entry name" value="Thiaminase-2/PQQC"/>
</dbReference>
<keyword evidence="2 3" id="KW-0560">Oxidoreductase</keyword>
<evidence type="ECO:0000256" key="1">
    <source>
        <dbReference type="ARBA" id="ARBA00022905"/>
    </source>
</evidence>
<dbReference type="NCBIfam" id="TIGR02111">
    <property type="entry name" value="PQQ_syn_pqqC"/>
    <property type="match status" value="1"/>
</dbReference>
<feature type="domain" description="Thiaminase-2/PQQC" evidence="4">
    <location>
        <begin position="22"/>
        <end position="236"/>
    </location>
</feature>
<evidence type="ECO:0000259" key="4">
    <source>
        <dbReference type="Pfam" id="PF03070"/>
    </source>
</evidence>
<dbReference type="PANTHER" id="PTHR40279">
    <property type="entry name" value="PQQC-LIKE PROTEIN"/>
    <property type="match status" value="1"/>
</dbReference>
<comment type="similarity">
    <text evidence="3">Belongs to the PqqC family.</text>
</comment>
<dbReference type="HAMAP" id="MF_00654">
    <property type="entry name" value="PQQ_syn_PqqC"/>
    <property type="match status" value="1"/>
</dbReference>
<evidence type="ECO:0000256" key="3">
    <source>
        <dbReference type="HAMAP-Rule" id="MF_00654"/>
    </source>
</evidence>
<keyword evidence="5" id="KW-0614">Plasmid</keyword>
<dbReference type="AlphaFoldDB" id="A0A2U9SBV6"/>
<dbReference type="EMBL" id="CP029831">
    <property type="protein sequence ID" value="AWU96307.1"/>
    <property type="molecule type" value="Genomic_DNA"/>
</dbReference>
<evidence type="ECO:0000313" key="6">
    <source>
        <dbReference type="Proteomes" id="UP000249605"/>
    </source>
</evidence>